<keyword evidence="10" id="KW-1015">Disulfide bond</keyword>
<evidence type="ECO:0000256" key="6">
    <source>
        <dbReference type="ARBA" id="ARBA00022622"/>
    </source>
</evidence>
<name>A0A445ETG4_ARAHY</name>
<evidence type="ECO:0000256" key="5">
    <source>
        <dbReference type="ARBA" id="ARBA00022475"/>
    </source>
</evidence>
<evidence type="ECO:0000256" key="15">
    <source>
        <dbReference type="ARBA" id="ARBA00033417"/>
    </source>
</evidence>
<evidence type="ECO:0000256" key="2">
    <source>
        <dbReference type="ARBA" id="ARBA00004609"/>
    </source>
</evidence>
<organism evidence="20 21">
    <name type="scientific">Arachis hypogaea</name>
    <name type="common">Peanut</name>
    <dbReference type="NCBI Taxonomy" id="3818"/>
    <lineage>
        <taxon>Eukaryota</taxon>
        <taxon>Viridiplantae</taxon>
        <taxon>Streptophyta</taxon>
        <taxon>Embryophyta</taxon>
        <taxon>Tracheophyta</taxon>
        <taxon>Spermatophyta</taxon>
        <taxon>Magnoliopsida</taxon>
        <taxon>eudicotyledons</taxon>
        <taxon>Gunneridae</taxon>
        <taxon>Pentapetalae</taxon>
        <taxon>rosids</taxon>
        <taxon>fabids</taxon>
        <taxon>Fabales</taxon>
        <taxon>Fabaceae</taxon>
        <taxon>Papilionoideae</taxon>
        <taxon>50 kb inversion clade</taxon>
        <taxon>dalbergioids sensu lato</taxon>
        <taxon>Dalbergieae</taxon>
        <taxon>Pterocarpus clade</taxon>
        <taxon>Arachis</taxon>
    </lineage>
</organism>
<accession>A0A445ETG4</accession>
<evidence type="ECO:0000256" key="12">
    <source>
        <dbReference type="ARBA" id="ARBA00023288"/>
    </source>
</evidence>
<dbReference type="InterPro" id="IPR044788">
    <property type="entry name" value="X8_dom_prot"/>
</dbReference>
<dbReference type="InterPro" id="IPR000490">
    <property type="entry name" value="Glyco_hydro_17"/>
</dbReference>
<feature type="domain" description="X8" evidence="19">
    <location>
        <begin position="296"/>
        <end position="381"/>
    </location>
</feature>
<comment type="catalytic activity">
    <reaction evidence="1">
        <text>Hydrolysis of (1-&gt;3)-beta-D-glucosidic linkages in (1-&gt;3)-beta-D-glucans.</text>
        <dbReference type="EC" id="3.2.1.39"/>
    </reaction>
</comment>
<dbReference type="PANTHER" id="PTHR31044:SF140">
    <property type="entry name" value="EXPRESSED PROTEIN"/>
    <property type="match status" value="1"/>
</dbReference>
<keyword evidence="6" id="KW-0336">GPI-anchor</keyword>
<dbReference type="FunFam" id="1.20.58.1040:FF:000001">
    <property type="entry name" value="Glucan endo-1,3-beta-glucosidase 4"/>
    <property type="match status" value="1"/>
</dbReference>
<keyword evidence="7 18" id="KW-0732">Signal</keyword>
<dbReference type="GO" id="GO:0005975">
    <property type="term" value="P:carbohydrate metabolic process"/>
    <property type="evidence" value="ECO:0007669"/>
    <property type="project" value="InterPro"/>
</dbReference>
<keyword evidence="5" id="KW-1003">Cell membrane</keyword>
<evidence type="ECO:0000259" key="19">
    <source>
        <dbReference type="SMART" id="SM00768"/>
    </source>
</evidence>
<dbReference type="SMART" id="SM00768">
    <property type="entry name" value="X8"/>
    <property type="match status" value="1"/>
</dbReference>
<reference evidence="20 21" key="1">
    <citation type="submission" date="2019-01" db="EMBL/GenBank/DDBJ databases">
        <title>Sequencing of cultivated peanut Arachis hypogaea provides insights into genome evolution and oil improvement.</title>
        <authorList>
            <person name="Chen X."/>
        </authorList>
    </citation>
    <scope>NUCLEOTIDE SEQUENCE [LARGE SCALE GENOMIC DNA]</scope>
    <source>
        <strain evidence="21">cv. Fuhuasheng</strain>
        <tissue evidence="20">Leaves</tissue>
    </source>
</reference>
<dbReference type="InterPro" id="IPR017853">
    <property type="entry name" value="GH"/>
</dbReference>
<evidence type="ECO:0000256" key="18">
    <source>
        <dbReference type="SAM" id="SignalP"/>
    </source>
</evidence>
<keyword evidence="21" id="KW-1185">Reference proteome</keyword>
<comment type="subcellular location">
    <subcellularLocation>
        <location evidence="2">Cell membrane</location>
        <topology evidence="2">Lipid-anchor</topology>
        <topology evidence="2">GPI-anchor</topology>
    </subcellularLocation>
</comment>
<feature type="signal peptide" evidence="18">
    <location>
        <begin position="1"/>
        <end position="21"/>
    </location>
</feature>
<feature type="compositionally biased region" description="Pro residues" evidence="17">
    <location>
        <begin position="249"/>
        <end position="267"/>
    </location>
</feature>
<evidence type="ECO:0000313" key="20">
    <source>
        <dbReference type="EMBL" id="RYR78573.1"/>
    </source>
</evidence>
<proteinExistence type="inferred from homology"/>
<evidence type="ECO:0000256" key="17">
    <source>
        <dbReference type="SAM" id="MobiDB-lite"/>
    </source>
</evidence>
<dbReference type="EMBL" id="SDMP01000001">
    <property type="protein sequence ID" value="RYR78573.1"/>
    <property type="molecule type" value="Genomic_DNA"/>
</dbReference>
<evidence type="ECO:0000256" key="10">
    <source>
        <dbReference type="ARBA" id="ARBA00023157"/>
    </source>
</evidence>
<comment type="caution">
    <text evidence="20">The sequence shown here is derived from an EMBL/GenBank/DDBJ whole genome shotgun (WGS) entry which is preliminary data.</text>
</comment>
<keyword evidence="8" id="KW-0378">Hydrolase</keyword>
<gene>
    <name evidence="20" type="ORF">Ahy_A01g003401</name>
</gene>
<comment type="similarity">
    <text evidence="3 16">Belongs to the glycosyl hydrolase 17 family.</text>
</comment>
<dbReference type="InterPro" id="IPR012946">
    <property type="entry name" value="X8"/>
</dbReference>
<keyword evidence="12" id="KW-0449">Lipoprotein</keyword>
<dbReference type="Gene3D" id="1.20.58.1040">
    <property type="match status" value="1"/>
</dbReference>
<evidence type="ECO:0000256" key="14">
    <source>
        <dbReference type="ARBA" id="ARBA00033335"/>
    </source>
</evidence>
<dbReference type="Gramene" id="arahy.Tifrunner.gnm2.ann2.Ah01g140200.1">
    <property type="protein sequence ID" value="arahy.Tifrunner.gnm2.ann2.Ah01g140200.1-CDS"/>
    <property type="gene ID" value="arahy.Tifrunner.gnm2.ann2.Ah01g140200"/>
</dbReference>
<keyword evidence="9" id="KW-0472">Membrane</keyword>
<dbReference type="GO" id="GO:0042973">
    <property type="term" value="F:glucan endo-1,3-beta-D-glucosidase activity"/>
    <property type="evidence" value="ECO:0007669"/>
    <property type="project" value="UniProtKB-EC"/>
</dbReference>
<dbReference type="EC" id="3.2.1.39" evidence="4"/>
<evidence type="ECO:0000256" key="16">
    <source>
        <dbReference type="RuleBase" id="RU004335"/>
    </source>
</evidence>
<evidence type="ECO:0000256" key="7">
    <source>
        <dbReference type="ARBA" id="ARBA00022729"/>
    </source>
</evidence>
<evidence type="ECO:0000256" key="13">
    <source>
        <dbReference type="ARBA" id="ARBA00023295"/>
    </source>
</evidence>
<dbReference type="GO" id="GO:0005886">
    <property type="term" value="C:plasma membrane"/>
    <property type="evidence" value="ECO:0007669"/>
    <property type="project" value="UniProtKB-SubCell"/>
</dbReference>
<evidence type="ECO:0000313" key="21">
    <source>
        <dbReference type="Proteomes" id="UP000289738"/>
    </source>
</evidence>
<keyword evidence="11" id="KW-0325">Glycoprotein</keyword>
<evidence type="ECO:0000256" key="3">
    <source>
        <dbReference type="ARBA" id="ARBA00008773"/>
    </source>
</evidence>
<evidence type="ECO:0000256" key="1">
    <source>
        <dbReference type="ARBA" id="ARBA00000382"/>
    </source>
</evidence>
<dbReference type="GO" id="GO:0098552">
    <property type="term" value="C:side of membrane"/>
    <property type="evidence" value="ECO:0007669"/>
    <property type="project" value="UniProtKB-KW"/>
</dbReference>
<feature type="chain" id="PRO_5018980908" description="glucan endo-1,3-beta-D-glucosidase" evidence="18">
    <location>
        <begin position="22"/>
        <end position="384"/>
    </location>
</feature>
<dbReference type="OrthoDB" id="421038at2759"/>
<feature type="region of interest" description="Disordered" evidence="17">
    <location>
        <begin position="249"/>
        <end position="286"/>
    </location>
</feature>
<dbReference type="Pfam" id="PF00332">
    <property type="entry name" value="Glyco_hydro_17"/>
    <property type="match status" value="1"/>
</dbReference>
<dbReference type="SMR" id="A0A445ETG4"/>
<protein>
    <recommendedName>
        <fullName evidence="4">glucan endo-1,3-beta-D-glucosidase</fullName>
        <ecNumber evidence="4">3.2.1.39</ecNumber>
    </recommendedName>
    <alternativeName>
        <fullName evidence="14">(1-&gt;3)-beta-glucan endohydrolase</fullName>
    </alternativeName>
    <alternativeName>
        <fullName evidence="15">Beta-1,3-endoglucanase</fullName>
    </alternativeName>
</protein>
<dbReference type="Proteomes" id="UP000289738">
    <property type="component" value="Chromosome A01"/>
</dbReference>
<dbReference type="Gene3D" id="3.20.20.80">
    <property type="entry name" value="Glycosidases"/>
    <property type="match status" value="1"/>
</dbReference>
<evidence type="ECO:0000256" key="11">
    <source>
        <dbReference type="ARBA" id="ARBA00023180"/>
    </source>
</evidence>
<dbReference type="GO" id="GO:0009506">
    <property type="term" value="C:plasmodesma"/>
    <property type="evidence" value="ECO:0007669"/>
    <property type="project" value="UniProtKB-ARBA"/>
</dbReference>
<dbReference type="SUPFAM" id="SSF51445">
    <property type="entry name" value="(Trans)glycosidases"/>
    <property type="match status" value="1"/>
</dbReference>
<dbReference type="AlphaFoldDB" id="A0A445ETG4"/>
<dbReference type="PANTHER" id="PTHR31044">
    <property type="entry name" value="BETA-1,3 GLUCANASE"/>
    <property type="match status" value="1"/>
</dbReference>
<evidence type="ECO:0000256" key="4">
    <source>
        <dbReference type="ARBA" id="ARBA00012780"/>
    </source>
</evidence>
<sequence>MGWPWLFHLFLLSLICLSVSSEESIELLNLCETREDVLQASSQDSDLSLAISISYGDINGVSSNILMAETWLKTNVLAHYPAVRITTIVINLDLCNHGVKNNNYNHERKLNLVLPSLKNIYHSLKRWGLENDIKVSISFSLDCFPIHSLRHLKMAKYNLKPLLEFLQSVNSTYSLIPHSGFSHFSQQSLSLVSSHLDFMKNLGFFNLKKVNVLGIASKIRKLSEISEPPIMEADYPFLGGYAIKNPNFPPTGAPSKSPLPSPSPSPSPNSFNTLPPCKPIGHHGSPEAELEQAQKSWCVAKPSVPAQKLQQALEYACGEGGGDCEEILPTGKCYNPDSVVAHASYAFNSYWQKNKRNGGTCYFGGTAMLVNSDPSFLHCRFILS</sequence>
<evidence type="ECO:0000256" key="8">
    <source>
        <dbReference type="ARBA" id="ARBA00022801"/>
    </source>
</evidence>
<keyword evidence="13" id="KW-0326">Glycosidase</keyword>
<dbReference type="Pfam" id="PF07983">
    <property type="entry name" value="X8"/>
    <property type="match status" value="1"/>
</dbReference>
<evidence type="ECO:0000256" key="9">
    <source>
        <dbReference type="ARBA" id="ARBA00023136"/>
    </source>
</evidence>